<dbReference type="Gene3D" id="1.25.40.10">
    <property type="entry name" value="Tetratricopeptide repeat domain"/>
    <property type="match status" value="2"/>
</dbReference>
<evidence type="ECO:0000313" key="2">
    <source>
        <dbReference type="EMBL" id="CDG85000.1"/>
    </source>
</evidence>
<accession>W0VBM0</accession>
<keyword evidence="1" id="KW-0802">TPR repeat</keyword>
<dbReference type="HOGENOM" id="CLU_010140_1_1_4"/>
<evidence type="ECO:0000313" key="3">
    <source>
        <dbReference type="Proteomes" id="UP000027604"/>
    </source>
</evidence>
<dbReference type="KEGG" id="jag:GJA_4393"/>
<feature type="repeat" description="TPR" evidence="1">
    <location>
        <begin position="110"/>
        <end position="143"/>
    </location>
</feature>
<dbReference type="OrthoDB" id="9814129at2"/>
<dbReference type="Pfam" id="PF01075">
    <property type="entry name" value="Glyco_transf_9"/>
    <property type="match status" value="1"/>
</dbReference>
<feature type="repeat" description="TPR" evidence="1">
    <location>
        <begin position="42"/>
        <end position="75"/>
    </location>
</feature>
<reference evidence="2 3" key="1">
    <citation type="journal article" date="2015" name="Genome Announc.">
        <title>Genome Sequence of Mushroom Soft-Rot Pathogen Janthinobacterium agaricidamnosum.</title>
        <authorList>
            <person name="Graupner K."/>
            <person name="Lackner G."/>
            <person name="Hertweck C."/>
        </authorList>
    </citation>
    <scope>NUCLEOTIDE SEQUENCE [LARGE SCALE GENOMIC DNA]</scope>
    <source>
        <strain evidence="3">NBRC 102515 / DSM 9628</strain>
    </source>
</reference>
<dbReference type="InterPro" id="IPR019734">
    <property type="entry name" value="TPR_rpt"/>
</dbReference>
<dbReference type="Proteomes" id="UP000027604">
    <property type="component" value="Chromosome I"/>
</dbReference>
<feature type="repeat" description="TPR" evidence="1">
    <location>
        <begin position="8"/>
        <end position="41"/>
    </location>
</feature>
<evidence type="ECO:0000256" key="1">
    <source>
        <dbReference type="PROSITE-ProRule" id="PRU00339"/>
    </source>
</evidence>
<sequence length="459" mass="50925">MSHPSDQALAFFTQGNRHLADGDDAAAEACFLRVLELDPDSGAALANLAYLGERAARWEQAEACYRRAIELLPDHPQIYRNLGALLLKAKRFDEAETVSRLALYLEPDHAPAWSNLGVLLVHMGREREAEDCYRSALQLDGGCAKARFNLAYLLLRQGRMAEGWTMLEAREQSVALAAYFSCPRWQGEPLAGKSLVISFEAGLGDTIQFSRYILLLKERGAARVALICHPPLKSLMLTLRGVDQVYAYDEAVPADGWDFWTLTLSLPGLCGTRLDTIPAPIPYLSAEPARKRYWAGQLPRERINIGLVWKGNPAFENDADRSLPSLQMLVPLAVFSEVQWVGLQKGAGEEESSPLLPLLPFGPALRDFADTAALVDSLDLVISVDTAVAHLAGALGKPCWVLLPHHRTDWRWLSGRSDTPWYPQTMRLFLQEQAGQWEPVIGRVAEALRDWLAHPVAKS</sequence>
<gene>
    <name evidence="2" type="ORF">GJA_4393</name>
</gene>
<dbReference type="SUPFAM" id="SSF48452">
    <property type="entry name" value="TPR-like"/>
    <property type="match status" value="1"/>
</dbReference>
<dbReference type="InterPro" id="IPR002201">
    <property type="entry name" value="Glyco_trans_9"/>
</dbReference>
<keyword evidence="3" id="KW-1185">Reference proteome</keyword>
<name>W0VBM0_9BURK</name>
<dbReference type="Gene3D" id="3.40.50.2000">
    <property type="entry name" value="Glycogen Phosphorylase B"/>
    <property type="match status" value="1"/>
</dbReference>
<dbReference type="InterPro" id="IPR052943">
    <property type="entry name" value="TMTC_O-mannosyl-trnsfr"/>
</dbReference>
<organism evidence="2 3">
    <name type="scientific">Janthinobacterium agaricidamnosum NBRC 102515 = DSM 9628</name>
    <dbReference type="NCBI Taxonomy" id="1349767"/>
    <lineage>
        <taxon>Bacteria</taxon>
        <taxon>Pseudomonadati</taxon>
        <taxon>Pseudomonadota</taxon>
        <taxon>Betaproteobacteria</taxon>
        <taxon>Burkholderiales</taxon>
        <taxon>Oxalobacteraceae</taxon>
        <taxon>Janthinobacterium</taxon>
    </lineage>
</organism>
<dbReference type="PANTHER" id="PTHR44809:SF1">
    <property type="entry name" value="PROTEIN O-MANNOSYL-TRANSFERASE TMTC1"/>
    <property type="match status" value="1"/>
</dbReference>
<protein>
    <submittedName>
        <fullName evidence="2">Tetratricopeptide repeat family protein</fullName>
    </submittedName>
</protein>
<dbReference type="PROSITE" id="PS50005">
    <property type="entry name" value="TPR"/>
    <property type="match status" value="4"/>
</dbReference>
<dbReference type="Pfam" id="PF13424">
    <property type="entry name" value="TPR_12"/>
    <property type="match status" value="1"/>
</dbReference>
<dbReference type="GO" id="GO:0016757">
    <property type="term" value="F:glycosyltransferase activity"/>
    <property type="evidence" value="ECO:0007669"/>
    <property type="project" value="InterPro"/>
</dbReference>
<dbReference type="Pfam" id="PF13176">
    <property type="entry name" value="TPR_7"/>
    <property type="match status" value="1"/>
</dbReference>
<dbReference type="PANTHER" id="PTHR44809">
    <property type="match status" value="1"/>
</dbReference>
<dbReference type="EMBL" id="HG322949">
    <property type="protein sequence ID" value="CDG85000.1"/>
    <property type="molecule type" value="Genomic_DNA"/>
</dbReference>
<dbReference type="eggNOG" id="COG0457">
    <property type="taxonomic scope" value="Bacteria"/>
</dbReference>
<proteinExistence type="predicted"/>
<dbReference type="eggNOG" id="COG0859">
    <property type="taxonomic scope" value="Bacteria"/>
</dbReference>
<dbReference type="SMART" id="SM00028">
    <property type="entry name" value="TPR"/>
    <property type="match status" value="4"/>
</dbReference>
<dbReference type="RefSeq" id="WP_038495958.1">
    <property type="nucleotide sequence ID" value="NZ_BCTH01000091.1"/>
</dbReference>
<feature type="repeat" description="TPR" evidence="1">
    <location>
        <begin position="76"/>
        <end position="109"/>
    </location>
</feature>
<dbReference type="SUPFAM" id="SSF53756">
    <property type="entry name" value="UDP-Glycosyltransferase/glycogen phosphorylase"/>
    <property type="match status" value="1"/>
</dbReference>
<dbReference type="InterPro" id="IPR011990">
    <property type="entry name" value="TPR-like_helical_dom_sf"/>
</dbReference>
<dbReference type="STRING" id="1349767.GJA_4393"/>
<dbReference type="AlphaFoldDB" id="W0VBM0"/>
<dbReference type="PATRIC" id="fig|1349767.4.peg.1038"/>